<organism evidence="2 3">
    <name type="scientific">Paracoccus nototheniae</name>
    <dbReference type="NCBI Taxonomy" id="2489002"/>
    <lineage>
        <taxon>Bacteria</taxon>
        <taxon>Pseudomonadati</taxon>
        <taxon>Pseudomonadota</taxon>
        <taxon>Alphaproteobacteria</taxon>
        <taxon>Rhodobacterales</taxon>
        <taxon>Paracoccaceae</taxon>
        <taxon>Paracoccus</taxon>
    </lineage>
</organism>
<keyword evidence="3" id="KW-1185">Reference proteome</keyword>
<gene>
    <name evidence="2" type="ORF">ACFQ5P_16440</name>
</gene>
<feature type="signal peptide" evidence="1">
    <location>
        <begin position="1"/>
        <end position="21"/>
    </location>
</feature>
<dbReference type="RefSeq" id="WP_131572525.1">
    <property type="nucleotide sequence ID" value="NZ_CBCSAJ010000001.1"/>
</dbReference>
<feature type="chain" id="PRO_5045458173" evidence="1">
    <location>
        <begin position="22"/>
        <end position="87"/>
    </location>
</feature>
<sequence length="87" mass="8923">MTRVTIFAAALLSVLAPAAHAAADSFPSNDGSSDRGSIMFVPDRIQIEAGTILKGNELARRNVDASTLIGASVFRGSGMIDGSSAND</sequence>
<evidence type="ECO:0000313" key="3">
    <source>
        <dbReference type="Proteomes" id="UP001597302"/>
    </source>
</evidence>
<comment type="caution">
    <text evidence="2">The sequence shown here is derived from an EMBL/GenBank/DDBJ whole genome shotgun (WGS) entry which is preliminary data.</text>
</comment>
<proteinExistence type="predicted"/>
<name>A0ABW4DYR6_9RHOB</name>
<evidence type="ECO:0000313" key="2">
    <source>
        <dbReference type="EMBL" id="MFD1482887.1"/>
    </source>
</evidence>
<dbReference type="Proteomes" id="UP001597302">
    <property type="component" value="Unassembled WGS sequence"/>
</dbReference>
<dbReference type="EMBL" id="JBHTOQ010000036">
    <property type="protein sequence ID" value="MFD1482887.1"/>
    <property type="molecule type" value="Genomic_DNA"/>
</dbReference>
<reference evidence="3" key="1">
    <citation type="journal article" date="2019" name="Int. J. Syst. Evol. Microbiol.">
        <title>The Global Catalogue of Microorganisms (GCM) 10K type strain sequencing project: providing services to taxonomists for standard genome sequencing and annotation.</title>
        <authorList>
            <consortium name="The Broad Institute Genomics Platform"/>
            <consortium name="The Broad Institute Genome Sequencing Center for Infectious Disease"/>
            <person name="Wu L."/>
            <person name="Ma J."/>
        </authorList>
    </citation>
    <scope>NUCLEOTIDE SEQUENCE [LARGE SCALE GENOMIC DNA]</scope>
    <source>
        <strain evidence="3">CCM 8875</strain>
    </source>
</reference>
<evidence type="ECO:0000256" key="1">
    <source>
        <dbReference type="SAM" id="SignalP"/>
    </source>
</evidence>
<accession>A0ABW4DYR6</accession>
<protein>
    <submittedName>
        <fullName evidence="2">Uncharacterized protein</fullName>
    </submittedName>
</protein>
<keyword evidence="1" id="KW-0732">Signal</keyword>